<dbReference type="PANTHER" id="PTHR40124">
    <property type="match status" value="1"/>
</dbReference>
<reference evidence="2 3" key="1">
    <citation type="journal article" date="2019" name="Nat. Ecol. Evol.">
        <title>Megaphylogeny resolves global patterns of mushroom evolution.</title>
        <authorList>
            <person name="Varga T."/>
            <person name="Krizsan K."/>
            <person name="Foldi C."/>
            <person name="Dima B."/>
            <person name="Sanchez-Garcia M."/>
            <person name="Sanchez-Ramirez S."/>
            <person name="Szollosi G.J."/>
            <person name="Szarkandi J.G."/>
            <person name="Papp V."/>
            <person name="Albert L."/>
            <person name="Andreopoulos W."/>
            <person name="Angelini C."/>
            <person name="Antonin V."/>
            <person name="Barry K.W."/>
            <person name="Bougher N.L."/>
            <person name="Buchanan P."/>
            <person name="Buyck B."/>
            <person name="Bense V."/>
            <person name="Catcheside P."/>
            <person name="Chovatia M."/>
            <person name="Cooper J."/>
            <person name="Damon W."/>
            <person name="Desjardin D."/>
            <person name="Finy P."/>
            <person name="Geml J."/>
            <person name="Haridas S."/>
            <person name="Hughes K."/>
            <person name="Justo A."/>
            <person name="Karasinski D."/>
            <person name="Kautmanova I."/>
            <person name="Kiss B."/>
            <person name="Kocsube S."/>
            <person name="Kotiranta H."/>
            <person name="LaButti K.M."/>
            <person name="Lechner B.E."/>
            <person name="Liimatainen K."/>
            <person name="Lipzen A."/>
            <person name="Lukacs Z."/>
            <person name="Mihaltcheva S."/>
            <person name="Morgado L.N."/>
            <person name="Niskanen T."/>
            <person name="Noordeloos M.E."/>
            <person name="Ohm R.A."/>
            <person name="Ortiz-Santana B."/>
            <person name="Ovrebo C."/>
            <person name="Racz N."/>
            <person name="Riley R."/>
            <person name="Savchenko A."/>
            <person name="Shiryaev A."/>
            <person name="Soop K."/>
            <person name="Spirin V."/>
            <person name="Szebenyi C."/>
            <person name="Tomsovsky M."/>
            <person name="Tulloss R.E."/>
            <person name="Uehling J."/>
            <person name="Grigoriev I.V."/>
            <person name="Vagvolgyi C."/>
            <person name="Papp T."/>
            <person name="Martin F.M."/>
            <person name="Miettinen O."/>
            <person name="Hibbett D.S."/>
            <person name="Nagy L.G."/>
        </authorList>
    </citation>
    <scope>NUCLEOTIDE SEQUENCE [LARGE SCALE GENOMIC DNA]</scope>
    <source>
        <strain evidence="2 3">CBS 962.96</strain>
    </source>
</reference>
<evidence type="ECO:0000313" key="3">
    <source>
        <dbReference type="Proteomes" id="UP000297245"/>
    </source>
</evidence>
<dbReference type="InterPro" id="IPR048958">
    <property type="entry name" value="Polysacc_lyase_14"/>
</dbReference>
<feature type="domain" description="Polysaccharide lyase 14" evidence="1">
    <location>
        <begin position="47"/>
        <end position="262"/>
    </location>
</feature>
<dbReference type="Gene3D" id="2.60.120.200">
    <property type="match status" value="1"/>
</dbReference>
<dbReference type="OrthoDB" id="3337916at2759"/>
<dbReference type="PANTHER" id="PTHR40124:SF1">
    <property type="entry name" value="DISAGGREGATASE RELATED REPEAT PROTEIN"/>
    <property type="match status" value="1"/>
</dbReference>
<evidence type="ECO:0000259" key="1">
    <source>
        <dbReference type="Pfam" id="PF21294"/>
    </source>
</evidence>
<accession>A0A4S8LRL9</accession>
<gene>
    <name evidence="2" type="ORF">K435DRAFT_820605</name>
</gene>
<dbReference type="EMBL" id="ML179287">
    <property type="protein sequence ID" value="THU92142.1"/>
    <property type="molecule type" value="Genomic_DNA"/>
</dbReference>
<protein>
    <recommendedName>
        <fullName evidence="1">Polysaccharide lyase 14 domain-containing protein</fullName>
    </recommendedName>
</protein>
<dbReference type="AlphaFoldDB" id="A0A4S8LRL9"/>
<evidence type="ECO:0000313" key="2">
    <source>
        <dbReference type="EMBL" id="THU92142.1"/>
    </source>
</evidence>
<organism evidence="2 3">
    <name type="scientific">Dendrothele bispora (strain CBS 962.96)</name>
    <dbReference type="NCBI Taxonomy" id="1314807"/>
    <lineage>
        <taxon>Eukaryota</taxon>
        <taxon>Fungi</taxon>
        <taxon>Dikarya</taxon>
        <taxon>Basidiomycota</taxon>
        <taxon>Agaricomycotina</taxon>
        <taxon>Agaricomycetes</taxon>
        <taxon>Agaricomycetidae</taxon>
        <taxon>Agaricales</taxon>
        <taxon>Agaricales incertae sedis</taxon>
        <taxon>Dendrothele</taxon>
    </lineage>
</organism>
<keyword evidence="3" id="KW-1185">Reference proteome</keyword>
<sequence length="270" mass="29518">MLFPVPNFSKSWTTCSDSSDALPLDDETLVVSTDKKDLPHNYGTFEGKNTMKAVFPKGSYIPSKDPPGGLSFYASGPEEVDLATAKEATFGYSVFFPDDFEYVKGGKLPGLYGGDDAENSKSCSGGRRDTSCFSIRLMWREEGAGELYTYLPDVDANKKQCDVPPESHCNPTYGTSVGRGAFTFEKGKWTTVSQRVKLNDAGEANGEMELFVGGDSVIKVTGLEIRDKDEGRIRGIIMQTFFGGSTPDYASLKDQSIYFGDFSMAITEEL</sequence>
<dbReference type="Pfam" id="PF21294">
    <property type="entry name" value="Polysacc_lyase_14"/>
    <property type="match status" value="1"/>
</dbReference>
<name>A0A4S8LRL9_DENBC</name>
<proteinExistence type="predicted"/>
<dbReference type="Proteomes" id="UP000297245">
    <property type="component" value="Unassembled WGS sequence"/>
</dbReference>